<reference evidence="1" key="1">
    <citation type="submission" date="2014-09" db="EMBL/GenBank/DDBJ databases">
        <authorList>
            <person name="Magalhaes I.L.F."/>
            <person name="Oliveira U."/>
            <person name="Santos F.R."/>
            <person name="Vidigal T.H.D.A."/>
            <person name="Brescovit A.D."/>
            <person name="Santos A.J."/>
        </authorList>
    </citation>
    <scope>NUCLEOTIDE SEQUENCE</scope>
    <source>
        <tissue evidence="1">Shoot tissue taken approximately 20 cm above the soil surface</tissue>
    </source>
</reference>
<evidence type="ECO:0000313" key="1">
    <source>
        <dbReference type="EMBL" id="JAD61007.1"/>
    </source>
</evidence>
<proteinExistence type="predicted"/>
<sequence>MLVKQSTDTLGKPE</sequence>
<dbReference type="EMBL" id="GBRH01236888">
    <property type="protein sequence ID" value="JAD61007.1"/>
    <property type="molecule type" value="Transcribed_RNA"/>
</dbReference>
<organism evidence="1">
    <name type="scientific">Arundo donax</name>
    <name type="common">Giant reed</name>
    <name type="synonym">Donax arundinaceus</name>
    <dbReference type="NCBI Taxonomy" id="35708"/>
    <lineage>
        <taxon>Eukaryota</taxon>
        <taxon>Viridiplantae</taxon>
        <taxon>Streptophyta</taxon>
        <taxon>Embryophyta</taxon>
        <taxon>Tracheophyta</taxon>
        <taxon>Spermatophyta</taxon>
        <taxon>Magnoliopsida</taxon>
        <taxon>Liliopsida</taxon>
        <taxon>Poales</taxon>
        <taxon>Poaceae</taxon>
        <taxon>PACMAD clade</taxon>
        <taxon>Arundinoideae</taxon>
        <taxon>Arundineae</taxon>
        <taxon>Arundo</taxon>
    </lineage>
</organism>
<reference evidence="1" key="2">
    <citation type="journal article" date="2015" name="Data Brief">
        <title>Shoot transcriptome of the giant reed, Arundo donax.</title>
        <authorList>
            <person name="Barrero R.A."/>
            <person name="Guerrero F.D."/>
            <person name="Moolhuijzen P."/>
            <person name="Goolsby J.A."/>
            <person name="Tidwell J."/>
            <person name="Bellgard S.E."/>
            <person name="Bellgard M.I."/>
        </authorList>
    </citation>
    <scope>NUCLEOTIDE SEQUENCE</scope>
    <source>
        <tissue evidence="1">Shoot tissue taken approximately 20 cm above the soil surface</tissue>
    </source>
</reference>
<accession>A0A0A9BNZ9</accession>
<name>A0A0A9BNZ9_ARUDO</name>
<protein>
    <submittedName>
        <fullName evidence="1">Uncharacterized protein</fullName>
    </submittedName>
</protein>